<comment type="caution">
    <text evidence="1">The sequence shown here is derived from an EMBL/GenBank/DDBJ whole genome shotgun (WGS) entry which is preliminary data.</text>
</comment>
<reference evidence="1 2" key="1">
    <citation type="submission" date="2016-03" db="EMBL/GenBank/DDBJ databases">
        <title>Whole genome sequencing of Grifola frondosa 9006-11.</title>
        <authorList>
            <person name="Min B."/>
            <person name="Park H."/>
            <person name="Kim J.-G."/>
            <person name="Cho H."/>
            <person name="Oh Y.-L."/>
            <person name="Kong W.-S."/>
            <person name="Choi I.-G."/>
        </authorList>
    </citation>
    <scope>NUCLEOTIDE SEQUENCE [LARGE SCALE GENOMIC DNA]</scope>
    <source>
        <strain evidence="1 2">9006-11</strain>
    </source>
</reference>
<accession>A0A1C7M9W5</accession>
<dbReference type="OrthoDB" id="5946233at2759"/>
<gene>
    <name evidence="1" type="ORF">A0H81_06483</name>
</gene>
<name>A0A1C7M9W5_GRIFR</name>
<keyword evidence="2" id="KW-1185">Reference proteome</keyword>
<proteinExistence type="predicted"/>
<protein>
    <submittedName>
        <fullName evidence="1">Uncharacterized protein</fullName>
    </submittedName>
</protein>
<dbReference type="Proteomes" id="UP000092993">
    <property type="component" value="Unassembled WGS sequence"/>
</dbReference>
<dbReference type="AlphaFoldDB" id="A0A1C7M9W5"/>
<dbReference type="EMBL" id="LUGG01000006">
    <property type="protein sequence ID" value="OBZ73681.1"/>
    <property type="molecule type" value="Genomic_DNA"/>
</dbReference>
<evidence type="ECO:0000313" key="1">
    <source>
        <dbReference type="EMBL" id="OBZ73681.1"/>
    </source>
</evidence>
<organism evidence="1 2">
    <name type="scientific">Grifola frondosa</name>
    <name type="common">Maitake</name>
    <name type="synonym">Polyporus frondosus</name>
    <dbReference type="NCBI Taxonomy" id="5627"/>
    <lineage>
        <taxon>Eukaryota</taxon>
        <taxon>Fungi</taxon>
        <taxon>Dikarya</taxon>
        <taxon>Basidiomycota</taxon>
        <taxon>Agaricomycotina</taxon>
        <taxon>Agaricomycetes</taxon>
        <taxon>Polyporales</taxon>
        <taxon>Grifolaceae</taxon>
        <taxon>Grifola</taxon>
    </lineage>
</organism>
<sequence>MVETIGIPLVTQSDPGTENFGVANCHTEIRHRLDPSLADTLQHRWMRHKSNIKPEIMWSQLRRKWSPGFENILEHGRLNGLYDPANPLEKLVFLWLAIPWLQAELDAYMKQFNGSQRRADKNKILPHGIPDVITAKPERFNTTDFKVLVSPEIFDDAEAKWAPRDHPVFHLVPPEFGTLADKLYSMLGNPAVNSDSFWTVYVSLLAAFRQLPQVPDFSASIQTQGGYEEEEVPELPNLRALRHGEEGAGPQNIVYAGGLEDPPTFPGAAQSDVRIFADFSDIELEGPDDDEDVRIFADFTQVDVEREDTSEIE</sequence>
<evidence type="ECO:0000313" key="2">
    <source>
        <dbReference type="Proteomes" id="UP000092993"/>
    </source>
</evidence>